<gene>
    <name evidence="2" type="ORF">ACJIZ3_019718</name>
</gene>
<reference evidence="2 3" key="1">
    <citation type="submission" date="2024-12" db="EMBL/GenBank/DDBJ databases">
        <title>The unique morphological basis and parallel evolutionary history of personate flowers in Penstemon.</title>
        <authorList>
            <person name="Depatie T.H."/>
            <person name="Wessinger C.A."/>
        </authorList>
    </citation>
    <scope>NUCLEOTIDE SEQUENCE [LARGE SCALE GENOMIC DNA]</scope>
    <source>
        <strain evidence="2">WTNN_2</strain>
        <tissue evidence="2">Leaf</tissue>
    </source>
</reference>
<sequence length="225" mass="25557">MCSEMNNRILSTLYKSYYIKMSFVIIIQPSMVRVNRSLSTLYKMKMTNHEIPIYCDNTSVISLTQNTTSHSRTKHIEIKHHFIRDHGNFLDVISSQDSTELGVVDPHQMWIDVVGPPNKKGKSYGLVAEAKFVKSGSSRGLSQNQQPPDEVINEIFTLKSQCQTYAERIEKLEEGNMFHQQPVALFDPSLMGPGYMVNMSSPHAQSQPQDVTRPLSQHPNDQDSI</sequence>
<feature type="region of interest" description="Disordered" evidence="1">
    <location>
        <begin position="196"/>
        <end position="225"/>
    </location>
</feature>
<dbReference type="AlphaFoldDB" id="A0ABD3T1X7"/>
<organism evidence="2 3">
    <name type="scientific">Penstemon smallii</name>
    <dbReference type="NCBI Taxonomy" id="265156"/>
    <lineage>
        <taxon>Eukaryota</taxon>
        <taxon>Viridiplantae</taxon>
        <taxon>Streptophyta</taxon>
        <taxon>Embryophyta</taxon>
        <taxon>Tracheophyta</taxon>
        <taxon>Spermatophyta</taxon>
        <taxon>Magnoliopsida</taxon>
        <taxon>eudicotyledons</taxon>
        <taxon>Gunneridae</taxon>
        <taxon>Pentapetalae</taxon>
        <taxon>asterids</taxon>
        <taxon>lamiids</taxon>
        <taxon>Lamiales</taxon>
        <taxon>Plantaginaceae</taxon>
        <taxon>Cheloneae</taxon>
        <taxon>Penstemon</taxon>
    </lineage>
</organism>
<name>A0ABD3T1X7_9LAMI</name>
<dbReference type="EMBL" id="JBJXBP010000005">
    <property type="protein sequence ID" value="KAL3830916.1"/>
    <property type="molecule type" value="Genomic_DNA"/>
</dbReference>
<evidence type="ECO:0000313" key="2">
    <source>
        <dbReference type="EMBL" id="KAL3830916.1"/>
    </source>
</evidence>
<comment type="caution">
    <text evidence="2">The sequence shown here is derived from an EMBL/GenBank/DDBJ whole genome shotgun (WGS) entry which is preliminary data.</text>
</comment>
<proteinExistence type="predicted"/>
<dbReference type="Proteomes" id="UP001634393">
    <property type="component" value="Unassembled WGS sequence"/>
</dbReference>
<accession>A0ABD3T1X7</accession>
<dbReference type="CDD" id="cd09272">
    <property type="entry name" value="RNase_HI_RT_Ty1"/>
    <property type="match status" value="1"/>
</dbReference>
<protein>
    <submittedName>
        <fullName evidence="2">Uncharacterized protein</fullName>
    </submittedName>
</protein>
<evidence type="ECO:0000313" key="3">
    <source>
        <dbReference type="Proteomes" id="UP001634393"/>
    </source>
</evidence>
<evidence type="ECO:0000256" key="1">
    <source>
        <dbReference type="SAM" id="MobiDB-lite"/>
    </source>
</evidence>
<keyword evidence="3" id="KW-1185">Reference proteome</keyword>
<feature type="compositionally biased region" description="Polar residues" evidence="1">
    <location>
        <begin position="198"/>
        <end position="225"/>
    </location>
</feature>